<sequence>MRSAFIVAAFAGIASANPIASRDTSAQTDLIDLSAFDAAPKVTKTGPAMGATAEKPTYNQAQRVAAAAKDAITDPVSTPNTAVSRRDSSCSGANREPTGYGPISSPDTYDTFMADPQFDAIAKAAKAPYGYELAFQSVNGSMEGQGYQGLYTLQSYDAVKCQQYCDAAPACMGFNIFMERNPALTPSDSCVNPGSTTNYKCTLWGAGVSQASATNVGQWRNDFHVGIRGSNGYNKIAPPPSYTNFTGPAAFDGATQAPYSYMGVKYFAGVFDPSQCASACQATTQYDREHPNGDGTYDACNFFNAYVLNVNGVPQGTTCSMYTRAWDRSYSTNIGQWRGTDYYSVSYSFGYTLNPQDSGRVSASN</sequence>
<feature type="chain" id="PRO_5020259344" description="Apple domain-containing protein" evidence="2">
    <location>
        <begin position="17"/>
        <end position="365"/>
    </location>
</feature>
<proteinExistence type="predicted"/>
<protein>
    <recommendedName>
        <fullName evidence="5">Apple domain-containing protein</fullName>
    </recommendedName>
</protein>
<organism evidence="3 4">
    <name type="scientific">Colletotrichum spinosum</name>
    <dbReference type="NCBI Taxonomy" id="1347390"/>
    <lineage>
        <taxon>Eukaryota</taxon>
        <taxon>Fungi</taxon>
        <taxon>Dikarya</taxon>
        <taxon>Ascomycota</taxon>
        <taxon>Pezizomycotina</taxon>
        <taxon>Sordariomycetes</taxon>
        <taxon>Hypocreomycetidae</taxon>
        <taxon>Glomerellales</taxon>
        <taxon>Glomerellaceae</taxon>
        <taxon>Colletotrichum</taxon>
        <taxon>Colletotrichum orbiculare species complex</taxon>
    </lineage>
</organism>
<keyword evidence="4" id="KW-1185">Reference proteome</keyword>
<reference evidence="3 4" key="1">
    <citation type="submission" date="2018-11" db="EMBL/GenBank/DDBJ databases">
        <title>Genome sequence and assembly of Colletotrichum spinosum.</title>
        <authorList>
            <person name="Gan P."/>
            <person name="Shirasu K."/>
        </authorList>
    </citation>
    <scope>NUCLEOTIDE SEQUENCE [LARGE SCALE GENOMIC DNA]</scope>
    <source>
        <strain evidence="3 4">CBS 515.97</strain>
    </source>
</reference>
<dbReference type="EMBL" id="QAPG01000030">
    <property type="protein sequence ID" value="TDZ36677.1"/>
    <property type="molecule type" value="Genomic_DNA"/>
</dbReference>
<evidence type="ECO:0000256" key="1">
    <source>
        <dbReference type="SAM" id="MobiDB-lite"/>
    </source>
</evidence>
<comment type="caution">
    <text evidence="3">The sequence shown here is derived from an EMBL/GenBank/DDBJ whole genome shotgun (WGS) entry which is preliminary data.</text>
</comment>
<dbReference type="PANTHER" id="PTHR36578">
    <property type="entry name" value="CHROMOSOME 15, WHOLE GENOME SHOTGUN SEQUENCE"/>
    <property type="match status" value="1"/>
</dbReference>
<dbReference type="AlphaFoldDB" id="A0A4R8QD57"/>
<evidence type="ECO:0000313" key="4">
    <source>
        <dbReference type="Proteomes" id="UP000295083"/>
    </source>
</evidence>
<feature type="region of interest" description="Disordered" evidence="1">
    <location>
        <begin position="75"/>
        <end position="106"/>
    </location>
</feature>
<feature type="signal peptide" evidence="2">
    <location>
        <begin position="1"/>
        <end position="16"/>
    </location>
</feature>
<evidence type="ECO:0008006" key="5">
    <source>
        <dbReference type="Google" id="ProtNLM"/>
    </source>
</evidence>
<gene>
    <name evidence="3" type="ORF">C8035_v005088</name>
</gene>
<accession>A0A4R8QD57</accession>
<evidence type="ECO:0000256" key="2">
    <source>
        <dbReference type="SAM" id="SignalP"/>
    </source>
</evidence>
<dbReference type="Proteomes" id="UP000295083">
    <property type="component" value="Unassembled WGS sequence"/>
</dbReference>
<dbReference type="PANTHER" id="PTHR36578:SF1">
    <property type="entry name" value="APPLE DOMAIN-CONTAINING PROTEIN"/>
    <property type="match status" value="1"/>
</dbReference>
<evidence type="ECO:0000313" key="3">
    <source>
        <dbReference type="EMBL" id="TDZ36677.1"/>
    </source>
</evidence>
<keyword evidence="2" id="KW-0732">Signal</keyword>
<name>A0A4R8QD57_9PEZI</name>